<dbReference type="NCBIfam" id="TIGR01292">
    <property type="entry name" value="TRX_reduct"/>
    <property type="match status" value="1"/>
</dbReference>
<evidence type="ECO:0000313" key="7">
    <source>
        <dbReference type="EMBL" id="BBG25258.1"/>
    </source>
</evidence>
<keyword evidence="2" id="KW-0274">FAD</keyword>
<protein>
    <submittedName>
        <fullName evidence="7">Sulfide dehydrogenase subunit alpha</fullName>
    </submittedName>
</protein>
<name>A0A510DZB4_9CREN</name>
<accession>A0A510E689</accession>
<dbReference type="Gene3D" id="3.50.50.60">
    <property type="entry name" value="FAD/NAD(P)-binding domain"/>
    <property type="match status" value="2"/>
</dbReference>
<dbReference type="GO" id="GO:0004791">
    <property type="term" value="F:thioredoxin-disulfide reductase (NADPH) activity"/>
    <property type="evidence" value="ECO:0007669"/>
    <property type="project" value="InterPro"/>
</dbReference>
<reference evidence="7 9" key="2">
    <citation type="journal article" date="2020" name="Int. J. Syst. Evol. Microbiol.">
        <title>Sulfuracidifex tepidarius gen. nov., sp. nov. and transfer of Sulfolobus metallicus Huber and Stetter 1992 to the genus Sulfuracidifex as Sulfuracidifex metallicus comb. nov.</title>
        <authorList>
            <person name="Itoh T."/>
            <person name="Miura T."/>
            <person name="Sakai H.D."/>
            <person name="Kato S."/>
            <person name="Ohkuma M."/>
            <person name="Takashina T."/>
        </authorList>
    </citation>
    <scope>NUCLEOTIDE SEQUENCE [LARGE SCALE GENOMIC DNA]</scope>
    <source>
        <strain evidence="7 9">IC-006</strain>
        <strain evidence="8">IC-007</strain>
    </source>
</reference>
<dbReference type="KEGG" id="step:IC006_2593"/>
<dbReference type="EMBL" id="AP018929">
    <property type="protein sequence ID" value="BBG25258.1"/>
    <property type="molecule type" value="Genomic_DNA"/>
</dbReference>
<dbReference type="InterPro" id="IPR023753">
    <property type="entry name" value="FAD/NAD-binding_dom"/>
</dbReference>
<dbReference type="GO" id="GO:0019430">
    <property type="term" value="P:removal of superoxide radicals"/>
    <property type="evidence" value="ECO:0007669"/>
    <property type="project" value="InterPro"/>
</dbReference>
<proteinExistence type="predicted"/>
<feature type="domain" description="FAD/NAD(P)-binding" evidence="6">
    <location>
        <begin position="16"/>
        <end position="305"/>
    </location>
</feature>
<keyword evidence="1" id="KW-0285">Flavoprotein</keyword>
<dbReference type="PRINTS" id="PR00368">
    <property type="entry name" value="FADPNR"/>
</dbReference>
<keyword evidence="5" id="KW-0676">Redox-active center</keyword>
<keyword evidence="9" id="KW-1185">Reference proteome</keyword>
<dbReference type="InterPro" id="IPR008255">
    <property type="entry name" value="Pyr_nucl-diS_OxRdtase_2_AS"/>
</dbReference>
<dbReference type="SUPFAM" id="SSF51905">
    <property type="entry name" value="FAD/NAD(P)-binding domain"/>
    <property type="match status" value="1"/>
</dbReference>
<dbReference type="PANTHER" id="PTHR48105">
    <property type="entry name" value="THIOREDOXIN REDUCTASE 1-RELATED-RELATED"/>
    <property type="match status" value="1"/>
</dbReference>
<dbReference type="PRINTS" id="PR00469">
    <property type="entry name" value="PNDRDTASEII"/>
</dbReference>
<dbReference type="PROSITE" id="PS00573">
    <property type="entry name" value="PYRIDINE_REDOX_2"/>
    <property type="match status" value="1"/>
</dbReference>
<dbReference type="InterPro" id="IPR050097">
    <property type="entry name" value="Ferredoxin-NADP_redctase_2"/>
</dbReference>
<evidence type="ECO:0000256" key="2">
    <source>
        <dbReference type="ARBA" id="ARBA00022827"/>
    </source>
</evidence>
<evidence type="ECO:0000256" key="5">
    <source>
        <dbReference type="ARBA" id="ARBA00023284"/>
    </source>
</evidence>
<dbReference type="GO" id="GO:0005737">
    <property type="term" value="C:cytoplasm"/>
    <property type="evidence" value="ECO:0007669"/>
    <property type="project" value="InterPro"/>
</dbReference>
<dbReference type="InterPro" id="IPR005982">
    <property type="entry name" value="Thioredox_Rdtase"/>
</dbReference>
<sequence length="323" mass="35706">MSLLPKSSNVKPGEKFDVIIVGLGPAAYSAALYSARYIMKTLVIGETPGGQLTEAADVDDYLGLINLPAQKMIETFNQHIERYNVPVLIDTVDSIKKEGDEFIVKTKRKGEYKASSVIVAIGVKRRKLNVPGEDKFTGRGVSYCSVCDAPLFKNRPVVIVGGGDSALEGAELLSRYATKVYLVHRRDEFRGQPYYVEIIKQKPNVEIILNSTVTEIRGEKIVNKAVVKNLKTGETRELDVNGVFVEIGFEPPIEFARTNGIETDERGYIKVDEWMRTNVKGMFAAGDCTGLWMGFRQVITATAQGAVASHAVYTYLNEKKGKK</sequence>
<reference evidence="10" key="1">
    <citation type="submission" date="2018-09" db="EMBL/GenBank/DDBJ databases">
        <title>Complete Genome Sequencing of Sulfolobus sp. JCM 16834.</title>
        <authorList>
            <person name="Kato S."/>
            <person name="Itoh T."/>
            <person name="Ohkuma M."/>
        </authorList>
    </citation>
    <scope>NUCLEOTIDE SEQUENCE [LARGE SCALE GENOMIC DNA]</scope>
    <source>
        <strain evidence="10">IC-007</strain>
    </source>
</reference>
<keyword evidence="3" id="KW-0560">Oxidoreductase</keyword>
<keyword evidence="4" id="KW-1015">Disulfide bond</keyword>
<organism evidence="7 9">
    <name type="scientific">Sulfuracidifex tepidarius</name>
    <dbReference type="NCBI Taxonomy" id="1294262"/>
    <lineage>
        <taxon>Archaea</taxon>
        <taxon>Thermoproteota</taxon>
        <taxon>Thermoprotei</taxon>
        <taxon>Sulfolobales</taxon>
        <taxon>Sulfolobaceae</taxon>
        <taxon>Sulfuracidifex</taxon>
    </lineage>
</organism>
<evidence type="ECO:0000313" key="10">
    <source>
        <dbReference type="Proteomes" id="UP000325030"/>
    </source>
</evidence>
<evidence type="ECO:0000259" key="6">
    <source>
        <dbReference type="Pfam" id="PF07992"/>
    </source>
</evidence>
<dbReference type="GeneID" id="41718879"/>
<dbReference type="STRING" id="1294262.GCA_001316085_01485"/>
<evidence type="ECO:0000256" key="1">
    <source>
        <dbReference type="ARBA" id="ARBA00022630"/>
    </source>
</evidence>
<evidence type="ECO:0000256" key="4">
    <source>
        <dbReference type="ARBA" id="ARBA00023157"/>
    </source>
</evidence>
<dbReference type="RefSeq" id="WP_149528819.1">
    <property type="nucleotide sequence ID" value="NZ_AP018929.1"/>
</dbReference>
<evidence type="ECO:0000256" key="3">
    <source>
        <dbReference type="ARBA" id="ARBA00023002"/>
    </source>
</evidence>
<dbReference type="Proteomes" id="UP000322983">
    <property type="component" value="Chromosome"/>
</dbReference>
<dbReference type="EMBL" id="AP018930">
    <property type="protein sequence ID" value="BBG28052.1"/>
    <property type="molecule type" value="Genomic_DNA"/>
</dbReference>
<gene>
    <name evidence="7" type="ORF">IC006_2593</name>
    <name evidence="8" type="ORF">IC007_2607</name>
</gene>
<dbReference type="InterPro" id="IPR036188">
    <property type="entry name" value="FAD/NAD-bd_sf"/>
</dbReference>
<evidence type="ECO:0000313" key="8">
    <source>
        <dbReference type="EMBL" id="BBG28052.1"/>
    </source>
</evidence>
<accession>A0A510DZB4</accession>
<dbReference type="Proteomes" id="UP000325030">
    <property type="component" value="Chromosome"/>
</dbReference>
<dbReference type="Pfam" id="PF07992">
    <property type="entry name" value="Pyr_redox_2"/>
    <property type="match status" value="1"/>
</dbReference>
<dbReference type="AlphaFoldDB" id="A0A510DZB4"/>
<dbReference type="OrthoDB" id="27340at2157"/>
<evidence type="ECO:0000313" key="9">
    <source>
        <dbReference type="Proteomes" id="UP000322983"/>
    </source>
</evidence>